<protein>
    <recommendedName>
        <fullName evidence="4">DUF4136 domain-containing protein</fullName>
    </recommendedName>
</protein>
<feature type="signal peptide" evidence="1">
    <location>
        <begin position="1"/>
        <end position="18"/>
    </location>
</feature>
<proteinExistence type="predicted"/>
<dbReference type="EMBL" id="JACYFG010000051">
    <property type="protein sequence ID" value="MBD5781865.1"/>
    <property type="molecule type" value="Genomic_DNA"/>
</dbReference>
<organism evidence="2 3">
    <name type="scientific">Pelagicoccus enzymogenes</name>
    <dbReference type="NCBI Taxonomy" id="2773457"/>
    <lineage>
        <taxon>Bacteria</taxon>
        <taxon>Pseudomonadati</taxon>
        <taxon>Verrucomicrobiota</taxon>
        <taxon>Opitutia</taxon>
        <taxon>Puniceicoccales</taxon>
        <taxon>Pelagicoccaceae</taxon>
        <taxon>Pelagicoccus</taxon>
    </lineage>
</organism>
<name>A0A927FDU6_9BACT</name>
<evidence type="ECO:0000313" key="2">
    <source>
        <dbReference type="EMBL" id="MBD5781865.1"/>
    </source>
</evidence>
<gene>
    <name evidence="2" type="ORF">IEN85_20355</name>
</gene>
<evidence type="ECO:0000313" key="3">
    <source>
        <dbReference type="Proteomes" id="UP000622317"/>
    </source>
</evidence>
<comment type="caution">
    <text evidence="2">The sequence shown here is derived from an EMBL/GenBank/DDBJ whole genome shotgun (WGS) entry which is preliminary data.</text>
</comment>
<evidence type="ECO:0008006" key="4">
    <source>
        <dbReference type="Google" id="ProtNLM"/>
    </source>
</evidence>
<reference evidence="2" key="1">
    <citation type="submission" date="2020-09" db="EMBL/GenBank/DDBJ databases">
        <title>Pelagicoccus enzymogenes sp. nov. with an EPS production, isolated from marine sediment.</title>
        <authorList>
            <person name="Feng X."/>
        </authorList>
    </citation>
    <scope>NUCLEOTIDE SEQUENCE</scope>
    <source>
        <strain evidence="2">NFK12</strain>
    </source>
</reference>
<accession>A0A927FDU6</accession>
<keyword evidence="1" id="KW-0732">Signal</keyword>
<dbReference type="RefSeq" id="WP_191618943.1">
    <property type="nucleotide sequence ID" value="NZ_JACYFG010000051.1"/>
</dbReference>
<dbReference type="AlphaFoldDB" id="A0A927FDU6"/>
<dbReference type="PROSITE" id="PS51257">
    <property type="entry name" value="PROKAR_LIPOPROTEIN"/>
    <property type="match status" value="1"/>
</dbReference>
<sequence length="222" mass="25168">MIKLLSIAASILSLGLLASCESTLPSFYRLEMNAESKLPHSAGSFRVEPIKGSYAEADPDWEEYKRYLAYMLSDKGLYLAERGERADYVIQMGYDAGPLKKHHESIEQRVAGEFQPVFDPVTGEQIGGKVMDRNVQLDWELRYYVVRLRVVAFGSEEWEAQAQVMPVWSAGITSHVPNERLDRVIPVLIASLKGYLAVEDAEKATLPYQPKRPEVTRMKRRS</sequence>
<feature type="chain" id="PRO_5036758482" description="DUF4136 domain-containing protein" evidence="1">
    <location>
        <begin position="19"/>
        <end position="222"/>
    </location>
</feature>
<evidence type="ECO:0000256" key="1">
    <source>
        <dbReference type="SAM" id="SignalP"/>
    </source>
</evidence>
<keyword evidence="3" id="KW-1185">Reference proteome</keyword>
<dbReference type="Proteomes" id="UP000622317">
    <property type="component" value="Unassembled WGS sequence"/>
</dbReference>